<evidence type="ECO:0000313" key="3">
    <source>
        <dbReference type="Proteomes" id="UP000018415"/>
    </source>
</evidence>
<accession>V2U5J6</accession>
<dbReference type="PATRIC" id="fig|1341679.3.peg.283"/>
<dbReference type="Proteomes" id="UP000018415">
    <property type="component" value="Unassembled WGS sequence"/>
</dbReference>
<dbReference type="PROSITE" id="PS51257">
    <property type="entry name" value="PROKAR_LIPOPROTEIN"/>
    <property type="match status" value="1"/>
</dbReference>
<protein>
    <submittedName>
        <fullName evidence="2">Uncharacterized protein</fullName>
    </submittedName>
</protein>
<sequence>MTTTFKKLLLAVTCSSALLFTACGGDDNDFNFIRDKTFVSDAAYT</sequence>
<dbReference type="EMBL" id="AYET01000001">
    <property type="protein sequence ID" value="ESK49443.1"/>
    <property type="molecule type" value="Genomic_DNA"/>
</dbReference>
<comment type="caution">
    <text evidence="2">The sequence shown here is derived from an EMBL/GenBank/DDBJ whole genome shotgun (WGS) entry which is preliminary data.</text>
</comment>
<gene>
    <name evidence="2" type="ORF">P253_00290</name>
</gene>
<evidence type="ECO:0000256" key="1">
    <source>
        <dbReference type="SAM" id="SignalP"/>
    </source>
</evidence>
<keyword evidence="3" id="KW-1185">Reference proteome</keyword>
<proteinExistence type="predicted"/>
<name>V2U5J6_9GAMM</name>
<dbReference type="AlphaFoldDB" id="V2U5J6"/>
<feature type="signal peptide" evidence="1">
    <location>
        <begin position="1"/>
        <end position="24"/>
    </location>
</feature>
<dbReference type="HOGENOM" id="CLU_3194884_0_0_6"/>
<reference evidence="2 3" key="1">
    <citation type="submission" date="2013-10" db="EMBL/GenBank/DDBJ databases">
        <title>The Genome Sequence of Acinetobacter indicus CIP 110367.</title>
        <authorList>
            <consortium name="The Broad Institute Genomics Platform"/>
            <consortium name="The Broad Institute Genome Sequencing Center for Infectious Disease"/>
            <person name="Cerqueira G."/>
            <person name="Feldgarden M."/>
            <person name="Courvalin P."/>
            <person name="Grillot-Courvalin C."/>
            <person name="Clermont D."/>
            <person name="Rocha E."/>
            <person name="Yoon E.-J."/>
            <person name="Nemec A."/>
            <person name="Young S.K."/>
            <person name="Zeng Q."/>
            <person name="Gargeya S."/>
            <person name="Fitzgerald M."/>
            <person name="Abouelleil A."/>
            <person name="Alvarado L."/>
            <person name="Berlin A.M."/>
            <person name="Chapman S.B."/>
            <person name="Gainer-Dewar J."/>
            <person name="Goldberg J."/>
            <person name="Gnerre S."/>
            <person name="Griggs A."/>
            <person name="Gujja S."/>
            <person name="Hansen M."/>
            <person name="Howarth C."/>
            <person name="Imamovic A."/>
            <person name="Ireland A."/>
            <person name="Larimer J."/>
            <person name="McCowan C."/>
            <person name="Murphy C."/>
            <person name="Pearson M."/>
            <person name="Poon T.W."/>
            <person name="Priest M."/>
            <person name="Roberts A."/>
            <person name="Saif S."/>
            <person name="Shea T."/>
            <person name="Sykes S."/>
            <person name="Wortman J."/>
            <person name="Nusbaum C."/>
            <person name="Birren B."/>
        </authorList>
    </citation>
    <scope>NUCLEOTIDE SEQUENCE [LARGE SCALE GENOMIC DNA]</scope>
    <source>
        <strain evidence="2 3">CIP 110367</strain>
    </source>
</reference>
<keyword evidence="1" id="KW-0732">Signal</keyword>
<evidence type="ECO:0000313" key="2">
    <source>
        <dbReference type="EMBL" id="ESK49443.1"/>
    </source>
</evidence>
<feature type="chain" id="PRO_5004710559" evidence="1">
    <location>
        <begin position="25"/>
        <end position="45"/>
    </location>
</feature>
<organism evidence="2 3">
    <name type="scientific">Acinetobacter indicus CIP 110367</name>
    <dbReference type="NCBI Taxonomy" id="1341679"/>
    <lineage>
        <taxon>Bacteria</taxon>
        <taxon>Pseudomonadati</taxon>
        <taxon>Pseudomonadota</taxon>
        <taxon>Gammaproteobacteria</taxon>
        <taxon>Moraxellales</taxon>
        <taxon>Moraxellaceae</taxon>
        <taxon>Acinetobacter</taxon>
    </lineage>
</organism>